<keyword evidence="5" id="KW-0444">Lipid biosynthesis</keyword>
<evidence type="ECO:0000313" key="13">
    <source>
        <dbReference type="EMBL" id="OBJ83525.1"/>
    </source>
</evidence>
<dbReference type="GO" id="GO:0004144">
    <property type="term" value="F:diacylglycerol O-acyltransferase activity"/>
    <property type="evidence" value="ECO:0007669"/>
    <property type="project" value="UniProtKB-EC"/>
</dbReference>
<keyword evidence="8" id="KW-0443">Lipid metabolism</keyword>
<keyword evidence="6" id="KW-0808">Transferase</keyword>
<dbReference type="InterPro" id="IPR045034">
    <property type="entry name" value="O-acyltransferase_WSD1-like"/>
</dbReference>
<organism evidence="13 14">
    <name type="scientific">Mycobacterium asiaticum</name>
    <dbReference type="NCBI Taxonomy" id="1790"/>
    <lineage>
        <taxon>Bacteria</taxon>
        <taxon>Bacillati</taxon>
        <taxon>Actinomycetota</taxon>
        <taxon>Actinomycetes</taxon>
        <taxon>Mycobacteriales</taxon>
        <taxon>Mycobacteriaceae</taxon>
        <taxon>Mycobacterium</taxon>
    </lineage>
</organism>
<dbReference type="PANTHER" id="PTHR31650">
    <property type="entry name" value="O-ACYLTRANSFERASE (WSD1-LIKE) FAMILY PROTEIN"/>
    <property type="match status" value="1"/>
</dbReference>
<comment type="similarity">
    <text evidence="3">Belongs to the long-chain O-acyltransferase family.</text>
</comment>
<evidence type="ECO:0000256" key="2">
    <source>
        <dbReference type="ARBA" id="ARBA00005189"/>
    </source>
</evidence>
<keyword evidence="7" id="KW-0319">Glycerol metabolism</keyword>
<evidence type="ECO:0000256" key="8">
    <source>
        <dbReference type="ARBA" id="ARBA00023098"/>
    </source>
</evidence>
<dbReference type="PANTHER" id="PTHR31650:SF1">
    <property type="entry name" value="WAX ESTER SYNTHASE_DIACYLGLYCEROL ACYLTRANSFERASE 4-RELATED"/>
    <property type="match status" value="1"/>
</dbReference>
<dbReference type="EC" id="2.3.1.20" evidence="4"/>
<dbReference type="Proteomes" id="UP000093925">
    <property type="component" value="Unassembled WGS sequence"/>
</dbReference>
<evidence type="ECO:0000256" key="7">
    <source>
        <dbReference type="ARBA" id="ARBA00022798"/>
    </source>
</evidence>
<keyword evidence="9" id="KW-0012">Acyltransferase</keyword>
<dbReference type="UniPathway" id="UPA00282"/>
<dbReference type="SUPFAM" id="SSF52777">
    <property type="entry name" value="CoA-dependent acyltransferases"/>
    <property type="match status" value="1"/>
</dbReference>
<accession>A0A1A3KES5</accession>
<dbReference type="GO" id="GO:0001666">
    <property type="term" value="P:response to hypoxia"/>
    <property type="evidence" value="ECO:0007669"/>
    <property type="project" value="TreeGrafter"/>
</dbReference>
<evidence type="ECO:0000259" key="12">
    <source>
        <dbReference type="Pfam" id="PF06974"/>
    </source>
</evidence>
<evidence type="ECO:0000256" key="3">
    <source>
        <dbReference type="ARBA" id="ARBA00009587"/>
    </source>
</evidence>
<comment type="pathway">
    <text evidence="1">Glycerolipid metabolism; triacylglycerol biosynthesis.</text>
</comment>
<dbReference type="GO" id="GO:0005886">
    <property type="term" value="C:plasma membrane"/>
    <property type="evidence" value="ECO:0007669"/>
    <property type="project" value="TreeGrafter"/>
</dbReference>
<gene>
    <name evidence="13" type="ORF">A5640_18610</name>
</gene>
<dbReference type="GO" id="GO:0051701">
    <property type="term" value="P:biological process involved in interaction with host"/>
    <property type="evidence" value="ECO:0007669"/>
    <property type="project" value="TreeGrafter"/>
</dbReference>
<dbReference type="AlphaFoldDB" id="A0A1A3KES5"/>
<comment type="pathway">
    <text evidence="2">Lipid metabolism.</text>
</comment>
<evidence type="ECO:0000256" key="6">
    <source>
        <dbReference type="ARBA" id="ARBA00022679"/>
    </source>
</evidence>
<comment type="caution">
    <text evidence="13">The sequence shown here is derived from an EMBL/GenBank/DDBJ whole genome shotgun (WGS) entry which is preliminary data.</text>
</comment>
<reference evidence="13 14" key="1">
    <citation type="submission" date="2016-06" db="EMBL/GenBank/DDBJ databases">
        <authorList>
            <person name="Kjaerup R.B."/>
            <person name="Dalgaard T.S."/>
            <person name="Juul-Madsen H.R."/>
        </authorList>
    </citation>
    <scope>NUCLEOTIDE SEQUENCE [LARGE SCALE GENOMIC DNA]</scope>
    <source>
        <strain evidence="13 14">1276495.2</strain>
    </source>
</reference>
<comment type="catalytic activity">
    <reaction evidence="10">
        <text>an acyl-CoA + a 1,2-diacyl-sn-glycerol = a triacyl-sn-glycerol + CoA</text>
        <dbReference type="Rhea" id="RHEA:10868"/>
        <dbReference type="ChEBI" id="CHEBI:17815"/>
        <dbReference type="ChEBI" id="CHEBI:57287"/>
        <dbReference type="ChEBI" id="CHEBI:58342"/>
        <dbReference type="ChEBI" id="CHEBI:64615"/>
        <dbReference type="EC" id="2.3.1.20"/>
    </reaction>
</comment>
<evidence type="ECO:0000256" key="1">
    <source>
        <dbReference type="ARBA" id="ARBA00004771"/>
    </source>
</evidence>
<evidence type="ECO:0000259" key="11">
    <source>
        <dbReference type="Pfam" id="PF03007"/>
    </source>
</evidence>
<name>A0A1A3KES5_MYCAS</name>
<dbReference type="InterPro" id="IPR009721">
    <property type="entry name" value="O-acyltransferase_WSD1_C"/>
</dbReference>
<dbReference type="GO" id="GO:0071731">
    <property type="term" value="P:response to nitric oxide"/>
    <property type="evidence" value="ECO:0007669"/>
    <property type="project" value="TreeGrafter"/>
</dbReference>
<dbReference type="RefSeq" id="WP_065140980.1">
    <property type="nucleotide sequence ID" value="NZ_LZLM01000092.1"/>
</dbReference>
<evidence type="ECO:0000256" key="4">
    <source>
        <dbReference type="ARBA" id="ARBA00013244"/>
    </source>
</evidence>
<dbReference type="GO" id="GO:0006071">
    <property type="term" value="P:glycerol metabolic process"/>
    <property type="evidence" value="ECO:0007669"/>
    <property type="project" value="UniProtKB-KW"/>
</dbReference>
<evidence type="ECO:0000256" key="9">
    <source>
        <dbReference type="ARBA" id="ARBA00023315"/>
    </source>
</evidence>
<sequence length="498" mass="52937">MVERLTGIDALALGMGSSTMPTHVVSVAILEASDNLSHRRLQELVASSLPRMGRFRSRVVNKPWNCGQPVWAEDEDFDPGPHLHRASVESGSGRRGLTDLVAELTGRPLDRRRPLWEAWTIDNLDHGRWALALKMSPAIIGGVAGVSTVWRRLLDVSAHEGRSDVGREPGPGSRPSTRALVVDTVQELIGNQITGTLLFAGAVPAVLRAGIRLLRGTVRPEQLLPRTPSSMRGPVPRTIFNKALSGRRTTAFAAIPLPHIAIVTRAFGGSVENVVLAACTLSLRSWLIRYSELPRHPLSLQISLPSADADSASLTADYRSGCLRFPVQLDDPVLVLTDLHTATEQLKLAGGDHADGIARVTDLATVACLLPPNLVHAGKRIYAGLGLTQRGERTSHGVVAALPGLPAPPHYCGGVKVVGIHTVAPLSESAGLNITLCSRGDCVDISVSVCPDTITSVEEIASGIVESIGILVAAADHSPRGMSPSVVTEMSSHAKARR</sequence>
<feature type="domain" description="O-acyltransferase WSD1 C-terminal" evidence="12">
    <location>
        <begin position="323"/>
        <end position="469"/>
    </location>
</feature>
<proteinExistence type="inferred from homology"/>
<dbReference type="Pfam" id="PF03007">
    <property type="entry name" value="WS_DGAT_cat"/>
    <property type="match status" value="1"/>
</dbReference>
<feature type="domain" description="O-acyltransferase WSD1-like N-terminal" evidence="11">
    <location>
        <begin position="5"/>
        <end position="275"/>
    </location>
</feature>
<dbReference type="InterPro" id="IPR004255">
    <property type="entry name" value="O-acyltransferase_WSD1_N"/>
</dbReference>
<evidence type="ECO:0000256" key="10">
    <source>
        <dbReference type="ARBA" id="ARBA00048109"/>
    </source>
</evidence>
<evidence type="ECO:0000313" key="14">
    <source>
        <dbReference type="Proteomes" id="UP000093925"/>
    </source>
</evidence>
<dbReference type="EMBL" id="LZLM01000092">
    <property type="protein sequence ID" value="OBJ83525.1"/>
    <property type="molecule type" value="Genomic_DNA"/>
</dbReference>
<dbReference type="GO" id="GO:0019432">
    <property type="term" value="P:triglyceride biosynthetic process"/>
    <property type="evidence" value="ECO:0007669"/>
    <property type="project" value="UniProtKB-UniPathway"/>
</dbReference>
<dbReference type="Pfam" id="PF06974">
    <property type="entry name" value="WS_DGAT_C"/>
    <property type="match status" value="1"/>
</dbReference>
<evidence type="ECO:0000256" key="5">
    <source>
        <dbReference type="ARBA" id="ARBA00022516"/>
    </source>
</evidence>
<protein>
    <recommendedName>
        <fullName evidence="4">diacylglycerol O-acyltransferase</fullName>
        <ecNumber evidence="4">2.3.1.20</ecNumber>
    </recommendedName>
</protein>